<dbReference type="AlphaFoldDB" id="A0AAD1YLE0"/>
<dbReference type="Proteomes" id="UP001189143">
    <property type="component" value="Unassembled WGS sequence"/>
</dbReference>
<evidence type="ECO:0000313" key="1">
    <source>
        <dbReference type="EMBL" id="CAI3694366.1"/>
    </source>
</evidence>
<dbReference type="RefSeq" id="WP_317049946.1">
    <property type="nucleotide sequence ID" value="NZ_CAMRXC010000286.1"/>
</dbReference>
<accession>A0AAD1YLE0</accession>
<evidence type="ECO:0000313" key="2">
    <source>
        <dbReference type="Proteomes" id="UP001189143"/>
    </source>
</evidence>
<proteinExistence type="predicted"/>
<protein>
    <submittedName>
        <fullName evidence="1">Uncharacterized protein</fullName>
    </submittedName>
</protein>
<sequence length="50" mass="5841">MLAHVALQKLKILPSVLNELPQKERAFIYGSIMYQAEKDDKERKKLNNKV</sequence>
<reference evidence="1" key="1">
    <citation type="submission" date="2022-10" db="EMBL/GenBank/DDBJ databases">
        <authorList>
            <person name="Aires J."/>
            <person name="Mesa V."/>
        </authorList>
    </citation>
    <scope>NUCLEOTIDE SEQUENCE</scope>
    <source>
        <strain evidence="1">Clostridium neonatale JD116</strain>
    </source>
</reference>
<dbReference type="EMBL" id="CAMTCP010000293">
    <property type="protein sequence ID" value="CAI3694366.1"/>
    <property type="molecule type" value="Genomic_DNA"/>
</dbReference>
<gene>
    <name evidence="1" type="ORF">CNEO2_900019</name>
</gene>
<name>A0AAD1YLE0_9CLOT</name>
<organism evidence="1 2">
    <name type="scientific">Clostridium neonatale</name>
    <dbReference type="NCBI Taxonomy" id="137838"/>
    <lineage>
        <taxon>Bacteria</taxon>
        <taxon>Bacillati</taxon>
        <taxon>Bacillota</taxon>
        <taxon>Clostridia</taxon>
        <taxon>Eubacteriales</taxon>
        <taxon>Clostridiaceae</taxon>
        <taxon>Clostridium</taxon>
    </lineage>
</organism>
<comment type="caution">
    <text evidence="1">The sequence shown here is derived from an EMBL/GenBank/DDBJ whole genome shotgun (WGS) entry which is preliminary data.</text>
</comment>